<dbReference type="Proteomes" id="UP000292535">
    <property type="component" value="Unassembled WGS sequence"/>
</dbReference>
<feature type="binding site" evidence="3">
    <location>
        <begin position="40"/>
        <end position="47"/>
    </location>
    <ligand>
        <name>ATP</name>
        <dbReference type="ChEBI" id="CHEBI:30616"/>
    </ligand>
</feature>
<dbReference type="PROSITE" id="PS50901">
    <property type="entry name" value="FTSK"/>
    <property type="match status" value="1"/>
</dbReference>
<dbReference type="InterPro" id="IPR050206">
    <property type="entry name" value="FtsK/SpoIIIE/SftA"/>
</dbReference>
<evidence type="ECO:0000259" key="4">
    <source>
        <dbReference type="PROSITE" id="PS50901"/>
    </source>
</evidence>
<dbReference type="InterPro" id="IPR003593">
    <property type="entry name" value="AAA+_ATPase"/>
</dbReference>
<gene>
    <name evidence="5" type="ORF">PG2032B_1050</name>
</gene>
<evidence type="ECO:0000256" key="1">
    <source>
        <dbReference type="ARBA" id="ARBA00022741"/>
    </source>
</evidence>
<proteinExistence type="predicted"/>
<keyword evidence="2 3" id="KW-0067">ATP-binding</keyword>
<dbReference type="EMBL" id="RYUQ01000002">
    <property type="protein sequence ID" value="RYQ26454.1"/>
    <property type="molecule type" value="Genomic_DNA"/>
</dbReference>
<evidence type="ECO:0000313" key="6">
    <source>
        <dbReference type="Proteomes" id="UP000292535"/>
    </source>
</evidence>
<keyword evidence="5" id="KW-0131">Cell cycle</keyword>
<dbReference type="GO" id="GO:0003677">
    <property type="term" value="F:DNA binding"/>
    <property type="evidence" value="ECO:0007669"/>
    <property type="project" value="InterPro"/>
</dbReference>
<reference evidence="5 6" key="1">
    <citation type="submission" date="2018-12" db="EMBL/GenBank/DDBJ databases">
        <title>Unveiling genomic diversity among members of the Bifidobacterium pseudolongum species, a widely distributed gut commensal of the animal kingdom.</title>
        <authorList>
            <person name="Lugli G.A."/>
            <person name="Duranti S."/>
            <person name="Albert K."/>
            <person name="Mancabelli L."/>
            <person name="Napoli S."/>
            <person name="Viappiani A."/>
            <person name="Anzalone R."/>
            <person name="Longhi G."/>
            <person name="Milani C."/>
            <person name="Turroni F."/>
            <person name="Alessandri G."/>
            <person name="Sela D.A."/>
            <person name="Van Sinderen D."/>
            <person name="Ventura M."/>
        </authorList>
    </citation>
    <scope>NUCLEOTIDE SEQUENCE [LARGE SCALE GENOMIC DNA]</scope>
    <source>
        <strain evidence="5 6">2032B</strain>
    </source>
</reference>
<dbReference type="PANTHER" id="PTHR22683:SF41">
    <property type="entry name" value="DNA TRANSLOCASE FTSK"/>
    <property type="match status" value="1"/>
</dbReference>
<evidence type="ECO:0000313" key="5">
    <source>
        <dbReference type="EMBL" id="RYQ26454.1"/>
    </source>
</evidence>
<dbReference type="InterPro" id="IPR027417">
    <property type="entry name" value="P-loop_NTPase"/>
</dbReference>
<dbReference type="SMART" id="SM00382">
    <property type="entry name" value="AAA"/>
    <property type="match status" value="1"/>
</dbReference>
<evidence type="ECO:0000256" key="2">
    <source>
        <dbReference type="ARBA" id="ARBA00022840"/>
    </source>
</evidence>
<dbReference type="Pfam" id="PF01580">
    <property type="entry name" value="FtsK_SpoIIIE"/>
    <property type="match status" value="1"/>
</dbReference>
<dbReference type="InterPro" id="IPR002543">
    <property type="entry name" value="FtsK_dom"/>
</dbReference>
<dbReference type="SUPFAM" id="SSF52540">
    <property type="entry name" value="P-loop containing nucleoside triphosphate hydrolases"/>
    <property type="match status" value="1"/>
</dbReference>
<comment type="caution">
    <text evidence="5">The sequence shown here is derived from an EMBL/GenBank/DDBJ whole genome shotgun (WGS) entry which is preliminary data.</text>
</comment>
<keyword evidence="1 3" id="KW-0547">Nucleotide-binding</keyword>
<dbReference type="GO" id="GO:0051301">
    <property type="term" value="P:cell division"/>
    <property type="evidence" value="ECO:0007669"/>
    <property type="project" value="UniProtKB-KW"/>
</dbReference>
<dbReference type="PANTHER" id="PTHR22683">
    <property type="entry name" value="SPORULATION PROTEIN RELATED"/>
    <property type="match status" value="1"/>
</dbReference>
<dbReference type="RefSeq" id="WP_129853659.1">
    <property type="nucleotide sequence ID" value="NZ_RYUQ01000002.1"/>
</dbReference>
<dbReference type="Gene3D" id="3.40.50.300">
    <property type="entry name" value="P-loop containing nucleotide triphosphate hydrolases"/>
    <property type="match status" value="1"/>
</dbReference>
<name>A0A4Q5AFH9_9BIFI</name>
<organism evidence="5 6">
    <name type="scientific">Bifidobacterium pseudolongum subsp. globosum</name>
    <dbReference type="NCBI Taxonomy" id="1690"/>
    <lineage>
        <taxon>Bacteria</taxon>
        <taxon>Bacillati</taxon>
        <taxon>Actinomycetota</taxon>
        <taxon>Actinomycetes</taxon>
        <taxon>Bifidobacteriales</taxon>
        <taxon>Bifidobacteriaceae</taxon>
        <taxon>Bifidobacterium</taxon>
    </lineage>
</organism>
<keyword evidence="5" id="KW-0132">Cell division</keyword>
<sequence length="252" mass="28294">MRYDRWERSRISMADTLWVRNTIDGSLVEIPMGMHTLIAGRTGSGKSQLLRQLIRNTLPDVADGYARLYGIDLKGGVELARWAPWMQTGTCLEYAIAVLEDLDEKREQRNKMLVEQGKDKIEVGRDSPLLVLVVDELAELAGGVDKNTRSQQERARFLLDRILRLGRAAGITVVAASQDPRKEHLPLRDAFPNRIALALGSREEAVMLMGDDAVRDGCAPHAIPSNMPGVGYWHDRARHRAVRFRCPYQPGL</sequence>
<evidence type="ECO:0000256" key="3">
    <source>
        <dbReference type="PROSITE-ProRule" id="PRU00289"/>
    </source>
</evidence>
<accession>A0A4Q5AFH9</accession>
<feature type="domain" description="FtsK" evidence="4">
    <location>
        <begin position="20"/>
        <end position="206"/>
    </location>
</feature>
<dbReference type="AlphaFoldDB" id="A0A4Q5AFH9"/>
<dbReference type="GO" id="GO:0005524">
    <property type="term" value="F:ATP binding"/>
    <property type="evidence" value="ECO:0007669"/>
    <property type="project" value="UniProtKB-UniRule"/>
</dbReference>
<protein>
    <submittedName>
        <fullName evidence="5">Cell division protein FtsK</fullName>
    </submittedName>
</protein>